<name>A0A101T1S0_9ACTN</name>
<dbReference type="GO" id="GO:0004601">
    <property type="term" value="F:peroxidase activity"/>
    <property type="evidence" value="ECO:0007669"/>
    <property type="project" value="UniProtKB-KW"/>
</dbReference>
<evidence type="ECO:0000256" key="3">
    <source>
        <dbReference type="ARBA" id="ARBA00022617"/>
    </source>
</evidence>
<evidence type="ECO:0000313" key="12">
    <source>
        <dbReference type="EMBL" id="KUN84192.1"/>
    </source>
</evidence>
<dbReference type="RefSeq" id="WP_055636059.1">
    <property type="nucleotide sequence ID" value="NZ_JBIRRP010000016.1"/>
</dbReference>
<keyword evidence="6" id="KW-0560">Oxidoreductase</keyword>
<evidence type="ECO:0000256" key="8">
    <source>
        <dbReference type="ARBA" id="ARBA00025737"/>
    </source>
</evidence>
<comment type="caution">
    <text evidence="12">The sequence shown here is derived from an EMBL/GenBank/DDBJ whole genome shotgun (WGS) entry which is preliminary data.</text>
</comment>
<keyword evidence="4" id="KW-0479">Metal-binding</keyword>
<dbReference type="EMBL" id="LMWW01000018">
    <property type="protein sequence ID" value="KUN84192.1"/>
    <property type="molecule type" value="Genomic_DNA"/>
</dbReference>
<evidence type="ECO:0000256" key="9">
    <source>
        <dbReference type="SAM" id="MobiDB-lite"/>
    </source>
</evidence>
<evidence type="ECO:0000256" key="7">
    <source>
        <dbReference type="ARBA" id="ARBA00023004"/>
    </source>
</evidence>
<evidence type="ECO:0008006" key="14">
    <source>
        <dbReference type="Google" id="ProtNLM"/>
    </source>
</evidence>
<evidence type="ECO:0000259" key="10">
    <source>
        <dbReference type="Pfam" id="PF20628"/>
    </source>
</evidence>
<comment type="similarity">
    <text evidence="8">Belongs to the DyP-type peroxidase family.</text>
</comment>
<comment type="cofactor">
    <cofactor evidence="1">
        <name>heme b</name>
        <dbReference type="ChEBI" id="CHEBI:60344"/>
    </cofactor>
</comment>
<dbReference type="AlphaFoldDB" id="A0A101T1S0"/>
<feature type="compositionally biased region" description="Basic and acidic residues" evidence="9">
    <location>
        <begin position="352"/>
        <end position="362"/>
    </location>
</feature>
<accession>A0A101T1S0</accession>
<reference evidence="12 13" key="1">
    <citation type="submission" date="2015-10" db="EMBL/GenBank/DDBJ databases">
        <title>Draft genome sequence of Streptomyces griseoruber DSM 40281, type strain for the species Streptomyces griseoruber.</title>
        <authorList>
            <person name="Ruckert C."/>
            <person name="Winkler A."/>
            <person name="Kalinowski J."/>
            <person name="Kampfer P."/>
            <person name="Glaeser S."/>
        </authorList>
    </citation>
    <scope>NUCLEOTIDE SEQUENCE [LARGE SCALE GENOMIC DNA]</scope>
    <source>
        <strain evidence="12 13">DSM 40281</strain>
    </source>
</reference>
<keyword evidence="13" id="KW-1185">Reference proteome</keyword>
<keyword evidence="7" id="KW-0408">Iron</keyword>
<keyword evidence="3" id="KW-0349">Heme</keyword>
<dbReference type="InterPro" id="IPR006314">
    <property type="entry name" value="Dyp_peroxidase"/>
</dbReference>
<dbReference type="PANTHER" id="PTHR30521">
    <property type="entry name" value="DEFERROCHELATASE/PEROXIDASE"/>
    <property type="match status" value="1"/>
</dbReference>
<gene>
    <name evidence="12" type="ORF">AQJ64_15625</name>
</gene>
<keyword evidence="5" id="KW-0732">Signal</keyword>
<sequence>MTEDLRLRQSEDIQGDVIAGFKKDRMTLLFLKFEDPARARTWVKRLAPQISTTRQVATFNAAFRKARQATGGDDPRTMKATWTNVSFTYEGLKVLIGGKDPLPSVRKGGTLEAFKEGSHRRSLGDTGDSSPENWLFGDGKGQTVHAVITVASDTAEGLQDALTTQREAAAQAKIVIVFQQNGATLPGTRRGKEHFGFKDGVSEPGVIGFDEPDPKRPEWVKDHPGTRLIPPGEFVIGHDRVGGIPYDEMPEWAGNGSFQVVRRLGQDVPGWWAQVAAQLKVLRKAKVVPDEATTEWLAARLVGRWRSGTPVAKCPHADMPDNALASQDNDFGYRDDPEGFTTPLSSHLRKTNPRDGLQERPGTDPFPENPVMDRRRIIRRGAPYGAPFDPASDGPGGPDQPRGLLFVCYQSDLVEQFEFIQKSWINNVGFPPDRPAKPGPDPMVGPTGKVAFESPDATTELSFHQFVTTEGSVYAFVPSLTTLRLLGDGRLTDKLPDTVRPTDAFLPIPDRQRDKGKSWYWAYGTGGDGPVCRTLSIADGDEHKDVVERPDRPLSTWPCHDGVSKVDAILPVPDEQRVGGRSRYWLFHTVEGRQVYRLISVADGAESGLAPEAAAAVDRPDRPISAWASFSGITQVDAFLPVPDMQRQNGKSHYWLFHSSLGQQVYRLISIADGSAHHDVIERGDRSLSLWQSLAGVSRVDEFLAVPDMQRINGLSLFWVFHQQKYRIVSIADGHGHNDQVVVEDRPITLWKSLTA</sequence>
<proteinExistence type="inferred from homology"/>
<dbReference type="InterPro" id="IPR011008">
    <property type="entry name" value="Dimeric_a/b-barrel"/>
</dbReference>
<feature type="domain" description="Dyp-type peroxidase C-terminal" evidence="10">
    <location>
        <begin position="248"/>
        <end position="426"/>
    </location>
</feature>
<dbReference type="NCBIfam" id="TIGR01413">
    <property type="entry name" value="Dyp_perox_fam"/>
    <property type="match status" value="1"/>
</dbReference>
<dbReference type="GO" id="GO:0046872">
    <property type="term" value="F:metal ion binding"/>
    <property type="evidence" value="ECO:0007669"/>
    <property type="project" value="UniProtKB-KW"/>
</dbReference>
<evidence type="ECO:0000259" key="11">
    <source>
        <dbReference type="Pfam" id="PF21105"/>
    </source>
</evidence>
<dbReference type="Pfam" id="PF20628">
    <property type="entry name" value="Dyp_perox_C"/>
    <property type="match status" value="1"/>
</dbReference>
<dbReference type="InterPro" id="IPR049509">
    <property type="entry name" value="DyP_N"/>
</dbReference>
<organism evidence="12 13">
    <name type="scientific">Streptomyces griseoruber</name>
    <dbReference type="NCBI Taxonomy" id="1943"/>
    <lineage>
        <taxon>Bacteria</taxon>
        <taxon>Bacillati</taxon>
        <taxon>Actinomycetota</taxon>
        <taxon>Actinomycetes</taxon>
        <taxon>Kitasatosporales</taxon>
        <taxon>Streptomycetaceae</taxon>
        <taxon>Streptomyces</taxon>
    </lineage>
</organism>
<keyword evidence="2" id="KW-0575">Peroxidase</keyword>
<dbReference type="Pfam" id="PF21105">
    <property type="entry name" value="DyP_N"/>
    <property type="match status" value="1"/>
</dbReference>
<dbReference type="Proteomes" id="UP000052982">
    <property type="component" value="Unassembled WGS sequence"/>
</dbReference>
<evidence type="ECO:0000256" key="4">
    <source>
        <dbReference type="ARBA" id="ARBA00022723"/>
    </source>
</evidence>
<dbReference type="SUPFAM" id="SSF54909">
    <property type="entry name" value="Dimeric alpha+beta barrel"/>
    <property type="match status" value="1"/>
</dbReference>
<evidence type="ECO:0000256" key="6">
    <source>
        <dbReference type="ARBA" id="ARBA00023002"/>
    </source>
</evidence>
<dbReference type="PROSITE" id="PS51404">
    <property type="entry name" value="DYP_PEROXIDASE"/>
    <property type="match status" value="1"/>
</dbReference>
<feature type="domain" description="DyP dimeric alpha+beta barrel" evidence="11">
    <location>
        <begin position="12"/>
        <end position="182"/>
    </location>
</feature>
<evidence type="ECO:0000313" key="13">
    <source>
        <dbReference type="Proteomes" id="UP000052982"/>
    </source>
</evidence>
<dbReference type="GO" id="GO:0005829">
    <property type="term" value="C:cytosol"/>
    <property type="evidence" value="ECO:0007669"/>
    <property type="project" value="TreeGrafter"/>
</dbReference>
<dbReference type="InterPro" id="IPR048328">
    <property type="entry name" value="Dyp_perox_C"/>
</dbReference>
<evidence type="ECO:0000256" key="1">
    <source>
        <dbReference type="ARBA" id="ARBA00001970"/>
    </source>
</evidence>
<protein>
    <recommendedName>
        <fullName evidence="14">Peroxidase</fullName>
    </recommendedName>
</protein>
<dbReference type="GO" id="GO:0020037">
    <property type="term" value="F:heme binding"/>
    <property type="evidence" value="ECO:0007669"/>
    <property type="project" value="InterPro"/>
</dbReference>
<dbReference type="PANTHER" id="PTHR30521:SF4">
    <property type="entry name" value="DEFERROCHELATASE"/>
    <property type="match status" value="1"/>
</dbReference>
<evidence type="ECO:0000256" key="2">
    <source>
        <dbReference type="ARBA" id="ARBA00022559"/>
    </source>
</evidence>
<dbReference type="STRING" id="1943.AQJ64_15625"/>
<feature type="region of interest" description="Disordered" evidence="9">
    <location>
        <begin position="313"/>
        <end position="370"/>
    </location>
</feature>
<evidence type="ECO:0000256" key="5">
    <source>
        <dbReference type="ARBA" id="ARBA00022729"/>
    </source>
</evidence>